<comment type="caution">
    <text evidence="1">The sequence shown here is derived from an EMBL/GenBank/DDBJ whole genome shotgun (WGS) entry which is preliminary data.</text>
</comment>
<accession>A0A815S2E0</accession>
<name>A0A815S2E0_9BILA</name>
<dbReference type="EMBL" id="CAJNOE010002543">
    <property type="protein sequence ID" value="CAF1486007.1"/>
    <property type="molecule type" value="Genomic_DNA"/>
</dbReference>
<evidence type="ECO:0000313" key="1">
    <source>
        <dbReference type="EMBL" id="CAF1486007.1"/>
    </source>
</evidence>
<reference evidence="1" key="1">
    <citation type="submission" date="2021-02" db="EMBL/GenBank/DDBJ databases">
        <authorList>
            <person name="Nowell W R."/>
        </authorList>
    </citation>
    <scope>NUCLEOTIDE SEQUENCE</scope>
</reference>
<dbReference type="Proteomes" id="UP000663860">
    <property type="component" value="Unassembled WGS sequence"/>
</dbReference>
<evidence type="ECO:0000313" key="3">
    <source>
        <dbReference type="Proteomes" id="UP000663860"/>
    </source>
</evidence>
<feature type="non-terminal residue" evidence="1">
    <location>
        <position position="1"/>
    </location>
</feature>
<sequence length="84" mass="8334">TNGATAPVPTCDPSACCNATSCAACVYGGTTYYCHRYASPPGYNLYTSASICATNPPPSSFWCDYASVCGVGSGSPGLGSGNGC</sequence>
<evidence type="ECO:0000313" key="2">
    <source>
        <dbReference type="EMBL" id="CAF4208164.1"/>
    </source>
</evidence>
<protein>
    <submittedName>
        <fullName evidence="1">Uncharacterized protein</fullName>
    </submittedName>
</protein>
<dbReference type="AlphaFoldDB" id="A0A815S2E0"/>
<dbReference type="Proteomes" id="UP000663868">
    <property type="component" value="Unassembled WGS sequence"/>
</dbReference>
<organism evidence="1 3">
    <name type="scientific">Adineta steineri</name>
    <dbReference type="NCBI Taxonomy" id="433720"/>
    <lineage>
        <taxon>Eukaryota</taxon>
        <taxon>Metazoa</taxon>
        <taxon>Spiralia</taxon>
        <taxon>Gnathifera</taxon>
        <taxon>Rotifera</taxon>
        <taxon>Eurotatoria</taxon>
        <taxon>Bdelloidea</taxon>
        <taxon>Adinetida</taxon>
        <taxon>Adinetidae</taxon>
        <taxon>Adineta</taxon>
    </lineage>
</organism>
<proteinExistence type="predicted"/>
<gene>
    <name evidence="1" type="ORF">IZO911_LOCUS44235</name>
    <name evidence="2" type="ORF">KXQ929_LOCUS40491</name>
</gene>
<dbReference type="EMBL" id="CAJOBB010008431">
    <property type="protein sequence ID" value="CAF4208164.1"/>
    <property type="molecule type" value="Genomic_DNA"/>
</dbReference>